<gene>
    <name evidence="1" type="ORF">WKI67_25920</name>
</gene>
<accession>A0ACC6PZN5</accession>
<proteinExistence type="predicted"/>
<evidence type="ECO:0000313" key="1">
    <source>
        <dbReference type="EMBL" id="MEJ8636804.1"/>
    </source>
</evidence>
<name>A0ACC6PZN5_9ACTN</name>
<reference evidence="1" key="1">
    <citation type="submission" date="2024-03" db="EMBL/GenBank/DDBJ databases">
        <title>Novel Streptomyces species of biotechnological and ecological value are a feature of Machair soil.</title>
        <authorList>
            <person name="Prole J.R."/>
            <person name="Goodfellow M."/>
            <person name="Allenby N."/>
            <person name="Ward A.C."/>
        </authorList>
    </citation>
    <scope>NUCLEOTIDE SEQUENCE</scope>
    <source>
        <strain evidence="1">MS2.AVA.5</strain>
    </source>
</reference>
<dbReference type="Proteomes" id="UP001377168">
    <property type="component" value="Unassembled WGS sequence"/>
</dbReference>
<organism evidence="1 2">
    <name type="scientific">Streptomyces achmelvichensis</name>
    <dbReference type="NCBI Taxonomy" id="3134111"/>
    <lineage>
        <taxon>Bacteria</taxon>
        <taxon>Bacillati</taxon>
        <taxon>Actinomycetota</taxon>
        <taxon>Actinomycetes</taxon>
        <taxon>Kitasatosporales</taxon>
        <taxon>Streptomycetaceae</taxon>
        <taxon>Streptomyces</taxon>
    </lineage>
</organism>
<protein>
    <submittedName>
        <fullName evidence="1">Uncharacterized protein</fullName>
    </submittedName>
</protein>
<comment type="caution">
    <text evidence="1">The sequence shown here is derived from an EMBL/GenBank/DDBJ whole genome shotgun (WGS) entry which is preliminary data.</text>
</comment>
<dbReference type="EMBL" id="JBBKAJ010000022">
    <property type="protein sequence ID" value="MEJ8636804.1"/>
    <property type="molecule type" value="Genomic_DNA"/>
</dbReference>
<evidence type="ECO:0000313" key="2">
    <source>
        <dbReference type="Proteomes" id="UP001377168"/>
    </source>
</evidence>
<keyword evidence="2" id="KW-1185">Reference proteome</keyword>
<sequence>MLKGRAFALTSAVLASAAISTLAMAMPASAADGSCANTDFCAFRNYDRHKNEGVYDLGSPVKDFKNLRWFNASGSINDDISSYTAMTGTSCAGYRLFWDKDHVGQAVDIPKGWGGNLAGAASPHNNEFSSYSKYGCP</sequence>